<proteinExistence type="predicted"/>
<dbReference type="GO" id="GO:0032153">
    <property type="term" value="C:cell division site"/>
    <property type="evidence" value="ECO:0007669"/>
    <property type="project" value="TreeGrafter"/>
</dbReference>
<keyword evidence="8" id="KW-1185">Reference proteome</keyword>
<dbReference type="GO" id="GO:0051301">
    <property type="term" value="P:cell division"/>
    <property type="evidence" value="ECO:0007669"/>
    <property type="project" value="InterPro"/>
</dbReference>
<evidence type="ECO:0000256" key="2">
    <source>
        <dbReference type="ARBA" id="ARBA00022692"/>
    </source>
</evidence>
<dbReference type="RefSeq" id="WP_050354492.1">
    <property type="nucleotide sequence ID" value="NZ_LGSS01000003.1"/>
</dbReference>
<protein>
    <submittedName>
        <fullName evidence="7">Cell cycle protein, FtsW/RodA/SpoVE family</fullName>
    </submittedName>
</protein>
<keyword evidence="3" id="KW-0133">Cell shape</keyword>
<evidence type="ECO:0000313" key="8">
    <source>
        <dbReference type="Proteomes" id="UP000037267"/>
    </source>
</evidence>
<dbReference type="STRING" id="1503.CLPU_3c02960"/>
<feature type="transmembrane region" description="Helical" evidence="6">
    <location>
        <begin position="91"/>
        <end position="108"/>
    </location>
</feature>
<dbReference type="Proteomes" id="UP000037267">
    <property type="component" value="Unassembled WGS sequence"/>
</dbReference>
<keyword evidence="4 6" id="KW-1133">Transmembrane helix</keyword>
<keyword evidence="5 6" id="KW-0472">Membrane</keyword>
<feature type="transmembrane region" description="Helical" evidence="6">
    <location>
        <begin position="120"/>
        <end position="139"/>
    </location>
</feature>
<feature type="transmembrane region" description="Helical" evidence="6">
    <location>
        <begin position="379"/>
        <end position="400"/>
    </location>
</feature>
<keyword evidence="2 6" id="KW-0812">Transmembrane</keyword>
<reference evidence="8" key="1">
    <citation type="submission" date="2015-07" db="EMBL/GenBank/DDBJ databases">
        <title>Draft genome sequence of the purine-degrading Gottschalkia purinilyticum DSM 1384 (formerly Clostridium purinilyticum).</title>
        <authorList>
            <person name="Poehlein A."/>
            <person name="Schiel-Bengelsdorf B."/>
            <person name="Bengelsdorf F.R."/>
            <person name="Daniel R."/>
            <person name="Duerre P."/>
        </authorList>
    </citation>
    <scope>NUCLEOTIDE SEQUENCE [LARGE SCALE GENOMIC DNA]</scope>
    <source>
        <strain evidence="8">DSM 1384</strain>
    </source>
</reference>
<gene>
    <name evidence="7" type="ORF">CLPU_3c02960</name>
</gene>
<dbReference type="GO" id="GO:0005886">
    <property type="term" value="C:plasma membrane"/>
    <property type="evidence" value="ECO:0007669"/>
    <property type="project" value="TreeGrafter"/>
</dbReference>
<dbReference type="GO" id="GO:0015648">
    <property type="term" value="F:lipid-linked peptidoglycan transporter activity"/>
    <property type="evidence" value="ECO:0007669"/>
    <property type="project" value="TreeGrafter"/>
</dbReference>
<feature type="transmembrane region" description="Helical" evidence="6">
    <location>
        <begin position="343"/>
        <end position="367"/>
    </location>
</feature>
<comment type="subcellular location">
    <subcellularLocation>
        <location evidence="1">Membrane</location>
        <topology evidence="1">Multi-pass membrane protein</topology>
    </subcellularLocation>
</comment>
<feature type="transmembrane region" description="Helical" evidence="6">
    <location>
        <begin position="151"/>
        <end position="172"/>
    </location>
</feature>
<dbReference type="PANTHER" id="PTHR30474">
    <property type="entry name" value="CELL CYCLE PROTEIN"/>
    <property type="match status" value="1"/>
</dbReference>
<evidence type="ECO:0000256" key="5">
    <source>
        <dbReference type="ARBA" id="ARBA00023136"/>
    </source>
</evidence>
<dbReference type="PATRIC" id="fig|1503.3.peg.2165"/>
<evidence type="ECO:0000256" key="4">
    <source>
        <dbReference type="ARBA" id="ARBA00022989"/>
    </source>
</evidence>
<dbReference type="OrthoDB" id="9812661at2"/>
<sequence>MLRKLMCRTPQGLLAIVNILGLLLLLFYNKELDKKIIISVSLFMLTVYISNLILYKISNGDHYIFLVVSMLTSIGVIMIYRISPARGLRQIVYYGIGIVGFYVTYFILKNIKNWSKYTEIYLIASLGLYIFTLIFGTRIGGATNWIRIGGFGLQPSEIIKVLFIFFLASYYVNREKYVKKFGSKTSYIFMALSYTYVGFLFLQKELGTALLFFLVFNAIFFVYEPDRKLILFNVIGAAVMAIAGYFLFSHVRLRVDIWLDPWKDLTSRGYQIVQSLFAIASGGFFGTGVGLGHPEFVPEVHTDFIFAAICEEMGIFAGIAIMMLFMVIVYRGIKITIQQQDKFFRIIALGITATLGFQAFIILGGVIKMIPLTGITLPFISYGGSSLISSFIALGVLQVASEELDIEQEEEHEYRVQEDN</sequence>
<feature type="transmembrane region" description="Helical" evidence="6">
    <location>
        <begin position="304"/>
        <end position="331"/>
    </location>
</feature>
<organism evidence="7 8">
    <name type="scientific">Gottschalkia purinilytica</name>
    <name type="common">Clostridium purinilyticum</name>
    <dbReference type="NCBI Taxonomy" id="1503"/>
    <lineage>
        <taxon>Bacteria</taxon>
        <taxon>Bacillati</taxon>
        <taxon>Bacillota</taxon>
        <taxon>Tissierellia</taxon>
        <taxon>Tissierellales</taxon>
        <taxon>Gottschalkiaceae</taxon>
        <taxon>Gottschalkia</taxon>
    </lineage>
</organism>
<name>A0A0L0WDJ8_GOTPU</name>
<dbReference type="AlphaFoldDB" id="A0A0L0WDJ8"/>
<evidence type="ECO:0000256" key="1">
    <source>
        <dbReference type="ARBA" id="ARBA00004141"/>
    </source>
</evidence>
<feature type="transmembrane region" description="Helical" evidence="6">
    <location>
        <begin position="184"/>
        <end position="201"/>
    </location>
</feature>
<dbReference type="Pfam" id="PF01098">
    <property type="entry name" value="FTSW_RODA_SPOVE"/>
    <property type="match status" value="1"/>
</dbReference>
<dbReference type="EMBL" id="LGSS01000003">
    <property type="protein sequence ID" value="KNF09516.1"/>
    <property type="molecule type" value="Genomic_DNA"/>
</dbReference>
<feature type="transmembrane region" description="Helical" evidence="6">
    <location>
        <begin position="229"/>
        <end position="248"/>
    </location>
</feature>
<dbReference type="GO" id="GO:0008360">
    <property type="term" value="P:regulation of cell shape"/>
    <property type="evidence" value="ECO:0007669"/>
    <property type="project" value="UniProtKB-KW"/>
</dbReference>
<dbReference type="PANTHER" id="PTHR30474:SF3">
    <property type="entry name" value="PEPTIDOGLYCAN GLYCOSYLTRANSFERASE RODA"/>
    <property type="match status" value="1"/>
</dbReference>
<feature type="transmembrane region" description="Helical" evidence="6">
    <location>
        <begin position="63"/>
        <end position="82"/>
    </location>
</feature>
<evidence type="ECO:0000256" key="6">
    <source>
        <dbReference type="SAM" id="Phobius"/>
    </source>
</evidence>
<feature type="transmembrane region" description="Helical" evidence="6">
    <location>
        <begin position="206"/>
        <end position="223"/>
    </location>
</feature>
<dbReference type="InterPro" id="IPR001182">
    <property type="entry name" value="FtsW/RodA"/>
</dbReference>
<evidence type="ECO:0000256" key="3">
    <source>
        <dbReference type="ARBA" id="ARBA00022960"/>
    </source>
</evidence>
<feature type="transmembrane region" description="Helical" evidence="6">
    <location>
        <begin position="12"/>
        <end position="29"/>
    </location>
</feature>
<feature type="transmembrane region" description="Helical" evidence="6">
    <location>
        <begin position="36"/>
        <end position="57"/>
    </location>
</feature>
<comment type="caution">
    <text evidence="7">The sequence shown here is derived from an EMBL/GenBank/DDBJ whole genome shotgun (WGS) entry which is preliminary data.</text>
</comment>
<evidence type="ECO:0000313" key="7">
    <source>
        <dbReference type="EMBL" id="KNF09516.1"/>
    </source>
</evidence>
<accession>A0A0L0WDJ8</accession>